<dbReference type="PANTHER" id="PTHR43309">
    <property type="entry name" value="5-OXOPROLINASE SUBUNIT C"/>
    <property type="match status" value="1"/>
</dbReference>
<dbReference type="InterPro" id="IPR052708">
    <property type="entry name" value="PxpC"/>
</dbReference>
<dbReference type="Pfam" id="PF02626">
    <property type="entry name" value="CT_A_B"/>
    <property type="match status" value="1"/>
</dbReference>
<name>A0A316J8K1_9HYPH</name>
<dbReference type="GO" id="GO:0016787">
    <property type="term" value="F:hydrolase activity"/>
    <property type="evidence" value="ECO:0007669"/>
    <property type="project" value="UniProtKB-KW"/>
</dbReference>
<keyword evidence="6" id="KW-1185">Reference proteome</keyword>
<reference evidence="5 6" key="1">
    <citation type="submission" date="2018-05" db="EMBL/GenBank/DDBJ databases">
        <title>Comparative genomic sequence analysis between strain HN4 and CCM 8460T (Falsochrobactrum ovis) will provide more evidence to prove that HN4 is a new species of Falsochrobactrum.</title>
        <authorList>
            <person name="Lyu W."/>
            <person name="Sun L."/>
            <person name="Yao L."/>
        </authorList>
    </citation>
    <scope>NUCLEOTIDE SEQUENCE [LARGE SCALE GENOMIC DNA]</scope>
    <source>
        <strain evidence="5 6">HN4</strain>
    </source>
</reference>
<keyword evidence="3" id="KW-0067">ATP-binding</keyword>
<dbReference type="InterPro" id="IPR003778">
    <property type="entry name" value="CT_A_B"/>
</dbReference>
<protein>
    <submittedName>
        <fullName evidence="5">Allophanate hydrolase</fullName>
    </submittedName>
</protein>
<organism evidence="5 6">
    <name type="scientific">Falsochrobactrum shanghaiense</name>
    <dbReference type="NCBI Taxonomy" id="2201899"/>
    <lineage>
        <taxon>Bacteria</taxon>
        <taxon>Pseudomonadati</taxon>
        <taxon>Pseudomonadota</taxon>
        <taxon>Alphaproteobacteria</taxon>
        <taxon>Hyphomicrobiales</taxon>
        <taxon>Brucellaceae</taxon>
        <taxon>Falsochrobactrum</taxon>
    </lineage>
</organism>
<feature type="domain" description="Carboxyltransferase" evidence="4">
    <location>
        <begin position="27"/>
        <end position="303"/>
    </location>
</feature>
<dbReference type="Proteomes" id="UP000245865">
    <property type="component" value="Unassembled WGS sequence"/>
</dbReference>
<comment type="caution">
    <text evidence="5">The sequence shown here is derived from an EMBL/GenBank/DDBJ whole genome shotgun (WGS) entry which is preliminary data.</text>
</comment>
<evidence type="ECO:0000313" key="6">
    <source>
        <dbReference type="Proteomes" id="UP000245865"/>
    </source>
</evidence>
<evidence type="ECO:0000313" key="5">
    <source>
        <dbReference type="EMBL" id="PWL17631.1"/>
    </source>
</evidence>
<dbReference type="OrthoDB" id="9768696at2"/>
<sequence>MSEAVLTVTFAGPHVSVQDGGRPGFLRFGVPASGALDRTAFKAANIALGNSANSPAIEISMGGLMLQCDGGAVTFAVAGGGFVVDHAGQKRGSWMIATLHEGQKLAIRPGHWGSWCYLAFAGRLESDEWLGSAATHAMSGFGGGRLMAGRQLTIADAQIREDREGDFPCPVFARPRSSVHVTLGPQDRYFSPDAISVLLSGPWRMTDAWDRMGVRLAGSAIAPEAALDMPSEAILRGSVQVAGDGVATILLADHQATGGYPKIATVLDCELDALMQLRPRDSISFSAIDPQGAIGLARRCAATAGQYFQSLERPRGSFAQRLMSENLIDGVIDAGDAALSA</sequence>
<dbReference type="Gene3D" id="2.40.100.10">
    <property type="entry name" value="Cyclophilin-like"/>
    <property type="match status" value="1"/>
</dbReference>
<accession>A0A316J8K1</accession>
<dbReference type="AlphaFoldDB" id="A0A316J8K1"/>
<gene>
    <name evidence="5" type="ORF">DKP76_12840</name>
</gene>
<dbReference type="EMBL" id="QGDB01000004">
    <property type="protein sequence ID" value="PWL17631.1"/>
    <property type="molecule type" value="Genomic_DNA"/>
</dbReference>
<keyword evidence="2 5" id="KW-0378">Hydrolase</keyword>
<dbReference type="InterPro" id="IPR029000">
    <property type="entry name" value="Cyclophilin-like_dom_sf"/>
</dbReference>
<dbReference type="PANTHER" id="PTHR43309:SF5">
    <property type="entry name" value="5-OXOPROLINASE SUBUNIT C"/>
    <property type="match status" value="1"/>
</dbReference>
<evidence type="ECO:0000256" key="3">
    <source>
        <dbReference type="ARBA" id="ARBA00022840"/>
    </source>
</evidence>
<keyword evidence="1" id="KW-0547">Nucleotide-binding</keyword>
<evidence type="ECO:0000256" key="2">
    <source>
        <dbReference type="ARBA" id="ARBA00022801"/>
    </source>
</evidence>
<evidence type="ECO:0000256" key="1">
    <source>
        <dbReference type="ARBA" id="ARBA00022741"/>
    </source>
</evidence>
<dbReference type="SMART" id="SM00797">
    <property type="entry name" value="AHS2"/>
    <property type="match status" value="1"/>
</dbReference>
<evidence type="ECO:0000259" key="4">
    <source>
        <dbReference type="SMART" id="SM00797"/>
    </source>
</evidence>
<dbReference type="SUPFAM" id="SSF50891">
    <property type="entry name" value="Cyclophilin-like"/>
    <property type="match status" value="1"/>
</dbReference>
<dbReference type="GO" id="GO:0005524">
    <property type="term" value="F:ATP binding"/>
    <property type="evidence" value="ECO:0007669"/>
    <property type="project" value="UniProtKB-KW"/>
</dbReference>
<proteinExistence type="predicted"/>
<dbReference type="RefSeq" id="WP_109707192.1">
    <property type="nucleotide sequence ID" value="NZ_QGDB01000004.1"/>
</dbReference>